<dbReference type="EMBL" id="CP138335">
    <property type="protein sequence ID" value="XBW08521.1"/>
    <property type="molecule type" value="Genomic_DNA"/>
</dbReference>
<dbReference type="SMART" id="SM00954">
    <property type="entry name" value="RelA_SpoT"/>
    <property type="match status" value="1"/>
</dbReference>
<sequence>MSSDDDATIQPAGLDPQQIREQFVQMRRLLMVYEHALQTVLLKVDLLRDEFRLERDYNPIEHVSSRVKSPQSITDKARRKGVAVTTESLRANILDIAGLRLICSFQNDIFQVRERLLTHGDLRLREERDYISNPKPNGYQSLHLLVEVPVYLAGGRQWVPVEIQLRTVAMDFWASLEHKIHYKYRGEVPPDLTSSLKLAADMASTMDRTMERLYEEVRSLQPPSEPTEADPMLPLFRALESASMLEQFTRRDDDE</sequence>
<accession>A0AAU7VA10</accession>
<proteinExistence type="predicted"/>
<dbReference type="RefSeq" id="WP_350258721.1">
    <property type="nucleotide sequence ID" value="NZ_CP138335.1"/>
</dbReference>
<dbReference type="PANTHER" id="PTHR47837:SF2">
    <property type="entry name" value="GTP PYROPHOSPHOKINASE YWAC"/>
    <property type="match status" value="1"/>
</dbReference>
<dbReference type="Pfam" id="PF04607">
    <property type="entry name" value="RelA_SpoT"/>
    <property type="match status" value="1"/>
</dbReference>
<dbReference type="Gene3D" id="3.30.460.10">
    <property type="entry name" value="Beta Polymerase, domain 2"/>
    <property type="match status" value="1"/>
</dbReference>
<dbReference type="CDD" id="cd05399">
    <property type="entry name" value="NT_Rel-Spo_like"/>
    <property type="match status" value="1"/>
</dbReference>
<gene>
    <name evidence="2" type="ORF">SAC06_02890</name>
</gene>
<dbReference type="SUPFAM" id="SSF81301">
    <property type="entry name" value="Nucleotidyltransferase"/>
    <property type="match status" value="1"/>
</dbReference>
<protein>
    <submittedName>
        <fullName evidence="2">GTP pyrophosphokinase family protein</fullName>
    </submittedName>
</protein>
<dbReference type="InterPro" id="IPR007685">
    <property type="entry name" value="RelA_SpoT"/>
</dbReference>
<dbReference type="InterPro" id="IPR043519">
    <property type="entry name" value="NT_sf"/>
</dbReference>
<organism evidence="2">
    <name type="scientific">Scrofimicrobium appendicitidis</name>
    <dbReference type="NCBI Taxonomy" id="3079930"/>
    <lineage>
        <taxon>Bacteria</taxon>
        <taxon>Bacillati</taxon>
        <taxon>Actinomycetota</taxon>
        <taxon>Actinomycetes</taxon>
        <taxon>Actinomycetales</taxon>
        <taxon>Actinomycetaceae</taxon>
        <taxon>Scrofimicrobium</taxon>
    </lineage>
</organism>
<dbReference type="InterPro" id="IPR052366">
    <property type="entry name" value="GTP_Pyrophosphokinase"/>
</dbReference>
<dbReference type="Gene3D" id="1.10.287.860">
    <property type="entry name" value="Nucleotidyltransferase"/>
    <property type="match status" value="1"/>
</dbReference>
<dbReference type="AlphaFoldDB" id="A0AAU7VA10"/>
<evidence type="ECO:0000313" key="2">
    <source>
        <dbReference type="EMBL" id="XBW08521.1"/>
    </source>
</evidence>
<dbReference type="KEGG" id="sapp:SAC06_02890"/>
<evidence type="ECO:0000259" key="1">
    <source>
        <dbReference type="SMART" id="SM00954"/>
    </source>
</evidence>
<name>A0AAU7VA10_9ACTO</name>
<dbReference type="GO" id="GO:0015969">
    <property type="term" value="P:guanosine tetraphosphate metabolic process"/>
    <property type="evidence" value="ECO:0007669"/>
    <property type="project" value="InterPro"/>
</dbReference>
<feature type="domain" description="RelA/SpoT" evidence="1">
    <location>
        <begin position="65"/>
        <end position="188"/>
    </location>
</feature>
<dbReference type="PANTHER" id="PTHR47837">
    <property type="entry name" value="GTP PYROPHOSPHOKINASE YJBM"/>
    <property type="match status" value="1"/>
</dbReference>
<reference evidence="2" key="1">
    <citation type="submission" date="2023-11" db="EMBL/GenBank/DDBJ databases">
        <title>Scrofimicrobium hongkongense sp. nov., isolated from a patient with peritonitis.</title>
        <authorList>
            <person name="Lao H.Y."/>
            <person name="Wong A.Y.P."/>
            <person name="Ng T.L."/>
            <person name="Wong R.Y.L."/>
            <person name="Yau M.C.Y."/>
            <person name="Lam J.Y.W."/>
            <person name="Siu G.K.H."/>
        </authorList>
    </citation>
    <scope>NUCLEOTIDE SEQUENCE</scope>
    <source>
        <strain evidence="2">R131</strain>
    </source>
</reference>